<evidence type="ECO:0000256" key="1">
    <source>
        <dbReference type="ARBA" id="ARBA00022630"/>
    </source>
</evidence>
<dbReference type="Proteomes" id="UP000683442">
    <property type="component" value="Chromosome"/>
</dbReference>
<keyword evidence="5" id="KW-1185">Reference proteome</keyword>
<dbReference type="Gene3D" id="3.40.50.360">
    <property type="match status" value="1"/>
</dbReference>
<protein>
    <submittedName>
        <fullName evidence="4">Flavodoxin</fullName>
    </submittedName>
</protein>
<accession>A0ABX8IH00</accession>
<keyword evidence="2" id="KW-0288">FMN</keyword>
<reference evidence="4 5" key="1">
    <citation type="submission" date="2021-06" db="EMBL/GenBank/DDBJ databases">
        <title>Microbial metabolic specificity influences pelagic lipid remineralization.</title>
        <authorList>
            <person name="Behrendt L."/>
            <person name="Hunter J.E."/>
            <person name="Alcolombri U."/>
            <person name="Smriga S."/>
            <person name="Mincer T."/>
            <person name="Lowenstein D.P."/>
            <person name="Peaudecerf F.J."/>
            <person name="Fernandez V.I."/>
            <person name="Fredricks H."/>
            <person name="Almblad H."/>
            <person name="Harrison J.J."/>
            <person name="Stocker R."/>
            <person name="Van Mooy B.A.S."/>
        </authorList>
    </citation>
    <scope>NUCLEOTIDE SEQUENCE [LARGE SCALE GENOMIC DNA]</scope>
    <source>
        <strain evidence="4 5">HP15-B</strain>
    </source>
</reference>
<dbReference type="InterPro" id="IPR029039">
    <property type="entry name" value="Flavoprotein-like_sf"/>
</dbReference>
<dbReference type="NCBIfam" id="NF005989">
    <property type="entry name" value="PRK08105.1"/>
    <property type="match status" value="1"/>
</dbReference>
<dbReference type="InterPro" id="IPR008254">
    <property type="entry name" value="Flavodoxin/NO_synth"/>
</dbReference>
<sequence>MTSIRILVGSVYGGALLTARTLKKELEGEGHHVTVLENPVLDDITSNNDALLVCTSTTGQGELPANLLPFYLDLRDQLPQQPGRPFGIIVLGDSSYGDTFCGAGDLMEEALYETAARKVGDTLRIDALETMEPEAEALPWVRGWLEQV</sequence>
<evidence type="ECO:0000313" key="4">
    <source>
        <dbReference type="EMBL" id="QWV13056.1"/>
    </source>
</evidence>
<gene>
    <name evidence="4" type="ORF">KQ249_00075</name>
</gene>
<feature type="domain" description="Flavodoxin-like" evidence="3">
    <location>
        <begin position="4"/>
        <end position="145"/>
    </location>
</feature>
<evidence type="ECO:0000256" key="2">
    <source>
        <dbReference type="ARBA" id="ARBA00022643"/>
    </source>
</evidence>
<keyword evidence="1" id="KW-0285">Flavoprotein</keyword>
<dbReference type="SUPFAM" id="SSF52218">
    <property type="entry name" value="Flavoproteins"/>
    <property type="match status" value="1"/>
</dbReference>
<proteinExistence type="predicted"/>
<dbReference type="GeneID" id="78557798"/>
<name>A0ABX8IH00_9GAMM</name>
<dbReference type="PROSITE" id="PS50902">
    <property type="entry name" value="FLAVODOXIN_LIKE"/>
    <property type="match status" value="1"/>
</dbReference>
<dbReference type="Pfam" id="PF00258">
    <property type="entry name" value="Flavodoxin_1"/>
    <property type="match status" value="1"/>
</dbReference>
<organism evidence="4 5">
    <name type="scientific">Marinobacter adhaerens</name>
    <dbReference type="NCBI Taxonomy" id="1033846"/>
    <lineage>
        <taxon>Bacteria</taxon>
        <taxon>Pseudomonadati</taxon>
        <taxon>Pseudomonadota</taxon>
        <taxon>Gammaproteobacteria</taxon>
        <taxon>Pseudomonadales</taxon>
        <taxon>Marinobacteraceae</taxon>
        <taxon>Marinobacter</taxon>
    </lineage>
</organism>
<dbReference type="RefSeq" id="WP_014578530.1">
    <property type="nucleotide sequence ID" value="NZ_CP076686.1"/>
</dbReference>
<dbReference type="EMBL" id="CP076686">
    <property type="protein sequence ID" value="QWV13056.1"/>
    <property type="molecule type" value="Genomic_DNA"/>
</dbReference>
<evidence type="ECO:0000259" key="3">
    <source>
        <dbReference type="PROSITE" id="PS50902"/>
    </source>
</evidence>
<evidence type="ECO:0000313" key="5">
    <source>
        <dbReference type="Proteomes" id="UP000683442"/>
    </source>
</evidence>